<dbReference type="PANTHER" id="PTHR30290">
    <property type="entry name" value="PERIPLASMIC BINDING COMPONENT OF ABC TRANSPORTER"/>
    <property type="match status" value="1"/>
</dbReference>
<evidence type="ECO:0000313" key="4">
    <source>
        <dbReference type="EMBL" id="SER46506.1"/>
    </source>
</evidence>
<evidence type="ECO:0000256" key="2">
    <source>
        <dbReference type="ARBA" id="ARBA00005695"/>
    </source>
</evidence>
<dbReference type="AlphaFoldDB" id="A0A1H9PE48"/>
<dbReference type="EMBL" id="FOGU01000001">
    <property type="protein sequence ID" value="SER46506.1"/>
    <property type="molecule type" value="Genomic_DNA"/>
</dbReference>
<feature type="domain" description="Solute-binding protein family 5" evidence="3">
    <location>
        <begin position="106"/>
        <end position="471"/>
    </location>
</feature>
<keyword evidence="5" id="KW-1185">Reference proteome</keyword>
<dbReference type="Gene3D" id="3.10.105.10">
    <property type="entry name" value="Dipeptide-binding Protein, Domain 3"/>
    <property type="match status" value="1"/>
</dbReference>
<evidence type="ECO:0000259" key="3">
    <source>
        <dbReference type="Pfam" id="PF00496"/>
    </source>
</evidence>
<comment type="similarity">
    <text evidence="2">Belongs to the bacterial solute-binding protein 5 family.</text>
</comment>
<evidence type="ECO:0000313" key="5">
    <source>
        <dbReference type="Proteomes" id="UP000198885"/>
    </source>
</evidence>
<dbReference type="STRING" id="641238.SAMN04490244_101142"/>
<dbReference type="GO" id="GO:0015833">
    <property type="term" value="P:peptide transport"/>
    <property type="evidence" value="ECO:0007669"/>
    <property type="project" value="TreeGrafter"/>
</dbReference>
<dbReference type="PROSITE" id="PS51318">
    <property type="entry name" value="TAT"/>
    <property type="match status" value="1"/>
</dbReference>
<dbReference type="OrthoDB" id="9803988at2"/>
<dbReference type="Proteomes" id="UP000198885">
    <property type="component" value="Unassembled WGS sequence"/>
</dbReference>
<proteinExistence type="inferred from homology"/>
<sequence length="552" mass="61643">MNRPGPADTHPAARMYAAEYRAGQMDRREFLTRATSLGLSVGAACAMAGLTQPAVAQSEAAPGGTLRIQMDVLEQKDPRVWDFSQLANVCRGHLEYLVQYNTDGSIAPMLLDSWEVSEDATEYLLRIRGGVTWTNGDAFTAEDVARNFRRWCDGTVTGNSMATRMGSLVDPATRKARPDAITVVDDMTVRLSLATPDISLIAGVSDYPAAVMHGSYDGGDPTEAVGTGPFRITEYVVGDRAVLERTTDHTWWGEDVFGPVQLDRIEFLDFGTDPATWLDAFRNDEIDMLYESVGTFIEVFDDLGLVKSETLTAATITIRGNQNAEVEGQRIYADRNVRRALQLACDNAILLELGYSDRGEVAANHHVSPIHPEYADIGPSEVNTDEAFRLMDEAGLADFEHELISIDDDWRRNTADAVAAQLRDAGLQVRRRLLPGSTYWSGWTDFPFSTTNWNQRPLGVQVYSLAYRSGEAWNETGFANDEFDRLLADSLAIAEADERRALMERMETLLRDEGVVIQPYWRALYRHYTDRVVGAEMHPTHEMHLYRYALRS</sequence>
<dbReference type="InterPro" id="IPR000914">
    <property type="entry name" value="SBP_5_dom"/>
</dbReference>
<name>A0A1H9PE48_9RHOB</name>
<dbReference type="InterPro" id="IPR006311">
    <property type="entry name" value="TAT_signal"/>
</dbReference>
<reference evidence="4 5" key="1">
    <citation type="submission" date="2016-10" db="EMBL/GenBank/DDBJ databases">
        <authorList>
            <person name="de Groot N.N."/>
        </authorList>
    </citation>
    <scope>NUCLEOTIDE SEQUENCE [LARGE SCALE GENOMIC DNA]</scope>
    <source>
        <strain evidence="4 5">DSM 23042</strain>
    </source>
</reference>
<dbReference type="CDD" id="cd08503">
    <property type="entry name" value="PBP2_NikA_DppA_OppA_like_17"/>
    <property type="match status" value="1"/>
</dbReference>
<protein>
    <submittedName>
        <fullName evidence="4">Peptide/nickel transport system substrate-binding protein</fullName>
    </submittedName>
</protein>
<dbReference type="InterPro" id="IPR030678">
    <property type="entry name" value="Peptide/Ni-bd"/>
</dbReference>
<accession>A0A1H9PE48</accession>
<dbReference type="InterPro" id="IPR039424">
    <property type="entry name" value="SBP_5"/>
</dbReference>
<organism evidence="4 5">
    <name type="scientific">Tranquillimonas rosea</name>
    <dbReference type="NCBI Taxonomy" id="641238"/>
    <lineage>
        <taxon>Bacteria</taxon>
        <taxon>Pseudomonadati</taxon>
        <taxon>Pseudomonadota</taxon>
        <taxon>Alphaproteobacteria</taxon>
        <taxon>Rhodobacterales</taxon>
        <taxon>Roseobacteraceae</taxon>
        <taxon>Tranquillimonas</taxon>
    </lineage>
</organism>
<dbReference type="GO" id="GO:0030288">
    <property type="term" value="C:outer membrane-bounded periplasmic space"/>
    <property type="evidence" value="ECO:0007669"/>
    <property type="project" value="UniProtKB-ARBA"/>
</dbReference>
<dbReference type="PIRSF" id="PIRSF002741">
    <property type="entry name" value="MppA"/>
    <property type="match status" value="1"/>
</dbReference>
<evidence type="ECO:0000256" key="1">
    <source>
        <dbReference type="ARBA" id="ARBA00004418"/>
    </source>
</evidence>
<dbReference type="Gene3D" id="3.40.190.10">
    <property type="entry name" value="Periplasmic binding protein-like II"/>
    <property type="match status" value="1"/>
</dbReference>
<dbReference type="GO" id="GO:1904680">
    <property type="term" value="F:peptide transmembrane transporter activity"/>
    <property type="evidence" value="ECO:0007669"/>
    <property type="project" value="TreeGrafter"/>
</dbReference>
<gene>
    <name evidence="4" type="ORF">SAMN04490244_101142</name>
</gene>
<dbReference type="GO" id="GO:0043190">
    <property type="term" value="C:ATP-binding cassette (ABC) transporter complex"/>
    <property type="evidence" value="ECO:0007669"/>
    <property type="project" value="InterPro"/>
</dbReference>
<dbReference type="RefSeq" id="WP_092686906.1">
    <property type="nucleotide sequence ID" value="NZ_FOGU01000001.1"/>
</dbReference>
<dbReference type="Pfam" id="PF00496">
    <property type="entry name" value="SBP_bac_5"/>
    <property type="match status" value="1"/>
</dbReference>
<comment type="subcellular location">
    <subcellularLocation>
        <location evidence="1">Periplasm</location>
    </subcellularLocation>
</comment>
<dbReference type="SUPFAM" id="SSF53850">
    <property type="entry name" value="Periplasmic binding protein-like II"/>
    <property type="match status" value="1"/>
</dbReference>